<feature type="region of interest" description="Disordered" evidence="1">
    <location>
        <begin position="122"/>
        <end position="193"/>
    </location>
</feature>
<accession>A0A0L0DFR6</accession>
<dbReference type="RefSeq" id="XP_013756340.1">
    <property type="nucleotide sequence ID" value="XM_013900886.1"/>
</dbReference>
<feature type="compositionally biased region" description="Low complexity" evidence="1">
    <location>
        <begin position="122"/>
        <end position="154"/>
    </location>
</feature>
<feature type="compositionally biased region" description="Basic residues" evidence="1">
    <location>
        <begin position="629"/>
        <end position="638"/>
    </location>
</feature>
<feature type="compositionally biased region" description="Basic and acidic residues" evidence="1">
    <location>
        <begin position="25"/>
        <end position="39"/>
    </location>
</feature>
<protein>
    <submittedName>
        <fullName evidence="2">Uncharacterized protein</fullName>
    </submittedName>
</protein>
<organism evidence="2 3">
    <name type="scientific">Thecamonas trahens ATCC 50062</name>
    <dbReference type="NCBI Taxonomy" id="461836"/>
    <lineage>
        <taxon>Eukaryota</taxon>
        <taxon>Apusozoa</taxon>
        <taxon>Apusomonadida</taxon>
        <taxon>Apusomonadidae</taxon>
        <taxon>Thecamonas</taxon>
    </lineage>
</organism>
<evidence type="ECO:0000256" key="1">
    <source>
        <dbReference type="SAM" id="MobiDB-lite"/>
    </source>
</evidence>
<gene>
    <name evidence="2" type="ORF">AMSG_06485</name>
</gene>
<dbReference type="EMBL" id="GL349465">
    <property type="protein sequence ID" value="KNC51134.1"/>
    <property type="molecule type" value="Genomic_DNA"/>
</dbReference>
<feature type="compositionally biased region" description="Polar residues" evidence="1">
    <location>
        <begin position="579"/>
        <end position="589"/>
    </location>
</feature>
<feature type="region of interest" description="Disordered" evidence="1">
    <location>
        <begin position="577"/>
        <end position="708"/>
    </location>
</feature>
<feature type="compositionally biased region" description="Pro residues" evidence="1">
    <location>
        <begin position="648"/>
        <end position="659"/>
    </location>
</feature>
<sequence>MDMRGKRESGAGGGGADRSLSSARSKRDSSATESTDDRLFGGVAGSISLEQVATVSLDAAVAALLASPEVARLGIFLAPQDRRMIHTLGSSLAELVASHVADIHAELAQEDAVARAAAAASLSGAPARSPRSPHNSSPKSGKSGKSARPSPSRSSARKRQDKRRSDAPRPAAAPAADHDAHDAAPRPPAPTVSPERLAAAVDAIVDELLGPACRPLGLLQFDGLDDAVATVETALRGADLHLEAVDLKLLSLAAKPQAWQVGSWPIEPMPERPGAASPDSDGAQQSPEQWEATHVPQPEPTTGVPPAVTAAVSLAVLRACMRAAPQPVPRLPGLPYLDWLAARFSTTARVPIPVIPLVSAGLTTGAKFRQRRVWLVPRTPKANLLSVVPDVYAAFGAALADRMGAAFGIASPANGYLPAKLDSLDGVVSLLDEAAVAVASPPVRAPPRPGPALKLWVEAEPDAAYIARIRRYDVSGAASCGLLPTGVGSNSSSSKTQLRSAADLLSVYKSKVLNTDAVTGIIQPFATADDDGYALTAADPGFCVAVSTAPGAATSPASATSMSPRFADDDHALVRVRSSGGTSSNASVASNRSTSGSRRRRKPSSRAVGHDEPASPRSPVTPTSPMSSKSRRSRRARKSAAASIVDGAPPPKISAPPPLSNLARDAKAQTGTAPDEPAALFGRSTKHPRNRRHVVAPSHATAGTNWSQPEHQVQVANKYSVVTLTLASCATVSALMRTVAELHERGRSVALDLGPDQIASGNGPELMELAAAAGVDYVVLGALSDPHAAAAYARLLDIATAADAM</sequence>
<reference evidence="2 3" key="1">
    <citation type="submission" date="2010-05" db="EMBL/GenBank/DDBJ databases">
        <title>The Genome Sequence of Thecamonas trahens ATCC 50062.</title>
        <authorList>
            <consortium name="The Broad Institute Genome Sequencing Platform"/>
            <person name="Russ C."/>
            <person name="Cuomo C."/>
            <person name="Shea T."/>
            <person name="Young S.K."/>
            <person name="Zeng Q."/>
            <person name="Koehrsen M."/>
            <person name="Haas B."/>
            <person name="Borodovsky M."/>
            <person name="Guigo R."/>
            <person name="Alvarado L."/>
            <person name="Berlin A."/>
            <person name="Bochicchio J."/>
            <person name="Borenstein D."/>
            <person name="Chapman S."/>
            <person name="Chen Z."/>
            <person name="Freedman E."/>
            <person name="Gellesch M."/>
            <person name="Goldberg J."/>
            <person name="Griggs A."/>
            <person name="Gujja S."/>
            <person name="Heilman E."/>
            <person name="Heiman D."/>
            <person name="Hepburn T."/>
            <person name="Howarth C."/>
            <person name="Jen D."/>
            <person name="Larson L."/>
            <person name="Mehta T."/>
            <person name="Park D."/>
            <person name="Pearson M."/>
            <person name="Roberts A."/>
            <person name="Saif S."/>
            <person name="Shenoy N."/>
            <person name="Sisk P."/>
            <person name="Stolte C."/>
            <person name="Sykes S."/>
            <person name="Thomson T."/>
            <person name="Walk T."/>
            <person name="White J."/>
            <person name="Yandava C."/>
            <person name="Burger G."/>
            <person name="Gray M.W."/>
            <person name="Holland P.W.H."/>
            <person name="King N."/>
            <person name="Lang F.B.F."/>
            <person name="Roger A.J."/>
            <person name="Ruiz-Trillo I."/>
            <person name="Lander E."/>
            <person name="Nusbaum C."/>
        </authorList>
    </citation>
    <scope>NUCLEOTIDE SEQUENCE [LARGE SCALE GENOMIC DNA]</scope>
    <source>
        <strain evidence="2 3">ATCC 50062</strain>
    </source>
</reference>
<dbReference type="AlphaFoldDB" id="A0A0L0DFR6"/>
<feature type="compositionally biased region" description="Basic residues" evidence="1">
    <location>
        <begin position="684"/>
        <end position="694"/>
    </location>
</feature>
<feature type="region of interest" description="Disordered" evidence="1">
    <location>
        <begin position="263"/>
        <end position="304"/>
    </location>
</feature>
<dbReference type="Proteomes" id="UP000054408">
    <property type="component" value="Unassembled WGS sequence"/>
</dbReference>
<proteinExistence type="predicted"/>
<keyword evidence="3" id="KW-1185">Reference proteome</keyword>
<dbReference type="GeneID" id="25565634"/>
<evidence type="ECO:0000313" key="3">
    <source>
        <dbReference type="Proteomes" id="UP000054408"/>
    </source>
</evidence>
<feature type="region of interest" description="Disordered" evidence="1">
    <location>
        <begin position="1"/>
        <end position="39"/>
    </location>
</feature>
<evidence type="ECO:0000313" key="2">
    <source>
        <dbReference type="EMBL" id="KNC51134.1"/>
    </source>
</evidence>
<name>A0A0L0DFR6_THETB</name>